<dbReference type="AlphaFoldDB" id="A0A4U6XAV8"/>
<evidence type="ECO:0000313" key="3">
    <source>
        <dbReference type="EMBL" id="TKW52820.1"/>
    </source>
</evidence>
<dbReference type="InterPro" id="IPR036908">
    <property type="entry name" value="RlpA-like_sf"/>
</dbReference>
<comment type="caution">
    <text evidence="3">The sequence shown here is derived from an EMBL/GenBank/DDBJ whole genome shotgun (WGS) entry which is preliminary data.</text>
</comment>
<dbReference type="EMBL" id="PJEX01000220">
    <property type="protein sequence ID" value="TKW52820.1"/>
    <property type="molecule type" value="Genomic_DNA"/>
</dbReference>
<reference evidence="3 4" key="1">
    <citation type="journal article" date="2019" name="PLoS ONE">
        <title>Comparative genome analysis indicates high evolutionary potential of pathogenicity genes in Colletotrichum tanaceti.</title>
        <authorList>
            <person name="Lelwala R.V."/>
            <person name="Korhonen P.K."/>
            <person name="Young N.D."/>
            <person name="Scott J.B."/>
            <person name="Ades P.A."/>
            <person name="Gasser R.B."/>
            <person name="Taylor P.W.J."/>
        </authorList>
    </citation>
    <scope>NUCLEOTIDE SEQUENCE [LARGE SCALE GENOMIC DNA]</scope>
    <source>
        <strain evidence="3">BRIP57314</strain>
    </source>
</reference>
<evidence type="ECO:0000256" key="2">
    <source>
        <dbReference type="SAM" id="SignalP"/>
    </source>
</evidence>
<dbReference type="PANTHER" id="PTHR31836:SF21">
    <property type="entry name" value="EXPANSIN-LIKE PROTEIN 7"/>
    <property type="match status" value="1"/>
</dbReference>
<gene>
    <name evidence="3" type="ORF">CTA1_512</name>
</gene>
<dbReference type="OrthoDB" id="406505at2759"/>
<organism evidence="3 4">
    <name type="scientific">Colletotrichum tanaceti</name>
    <dbReference type="NCBI Taxonomy" id="1306861"/>
    <lineage>
        <taxon>Eukaryota</taxon>
        <taxon>Fungi</taxon>
        <taxon>Dikarya</taxon>
        <taxon>Ascomycota</taxon>
        <taxon>Pezizomycotina</taxon>
        <taxon>Sordariomycetes</taxon>
        <taxon>Hypocreomycetidae</taxon>
        <taxon>Glomerellales</taxon>
        <taxon>Glomerellaceae</taxon>
        <taxon>Colletotrichum</taxon>
        <taxon>Colletotrichum destructivum species complex</taxon>
    </lineage>
</organism>
<dbReference type="Gene3D" id="2.40.40.10">
    <property type="entry name" value="RlpA-like domain"/>
    <property type="match status" value="1"/>
</dbReference>
<dbReference type="Proteomes" id="UP000310108">
    <property type="component" value="Unassembled WGS sequence"/>
</dbReference>
<dbReference type="CDD" id="cd22191">
    <property type="entry name" value="DPBB_RlpA_EXP_N-like"/>
    <property type="match status" value="1"/>
</dbReference>
<dbReference type="PANTHER" id="PTHR31836">
    <property type="match status" value="1"/>
</dbReference>
<dbReference type="STRING" id="1306861.A0A4U6XAV8"/>
<dbReference type="InterPro" id="IPR051477">
    <property type="entry name" value="Expansin_CellWall"/>
</dbReference>
<dbReference type="SUPFAM" id="SSF50685">
    <property type="entry name" value="Barwin-like endoglucanases"/>
    <property type="match status" value="1"/>
</dbReference>
<proteinExistence type="predicted"/>
<evidence type="ECO:0000256" key="1">
    <source>
        <dbReference type="ARBA" id="ARBA00022729"/>
    </source>
</evidence>
<sequence length="170" mass="17834">MFAKFIITAAIAGFATLGVNAAPLTSDVTQAQALETINNVRGVASNLALVQNKDIYEPTKLSARQDLNPGPFTGDITFFNPALGACGWTDNDGSMIVALSHIKLGAQSNGNPLCGRTVRIKGPNGQIDVKVTDKCMGCAETDIDVSPAVFEKVVGDKGLGRVGNIEWSLI</sequence>
<keyword evidence="1 2" id="KW-0732">Signal</keyword>
<evidence type="ECO:0000313" key="4">
    <source>
        <dbReference type="Proteomes" id="UP000310108"/>
    </source>
</evidence>
<feature type="chain" id="PRO_5020850888" evidence="2">
    <location>
        <begin position="22"/>
        <end position="170"/>
    </location>
</feature>
<feature type="signal peptide" evidence="2">
    <location>
        <begin position="1"/>
        <end position="21"/>
    </location>
</feature>
<name>A0A4U6XAV8_9PEZI</name>
<protein>
    <submittedName>
        <fullName evidence="3">Allergen Asp f 7-like protein</fullName>
    </submittedName>
</protein>
<keyword evidence="4" id="KW-1185">Reference proteome</keyword>
<accession>A0A4U6XAV8</accession>